<reference evidence="4 5" key="1">
    <citation type="submission" date="2020-08" db="EMBL/GenBank/DDBJ databases">
        <title>Sequencing the genomes of 1000 actinobacteria strains.</title>
        <authorList>
            <person name="Klenk H.-P."/>
        </authorList>
    </citation>
    <scope>NUCLEOTIDE SEQUENCE [LARGE SCALE GENOMIC DNA]</scope>
    <source>
        <strain evidence="4 5">DSM 44551</strain>
    </source>
</reference>
<feature type="region of interest" description="Disordered" evidence="1">
    <location>
        <begin position="1"/>
        <end position="21"/>
    </location>
</feature>
<dbReference type="Proteomes" id="UP000572635">
    <property type="component" value="Unassembled WGS sequence"/>
</dbReference>
<feature type="transmembrane region" description="Helical" evidence="2">
    <location>
        <begin position="68"/>
        <end position="89"/>
    </location>
</feature>
<evidence type="ECO:0000256" key="1">
    <source>
        <dbReference type="SAM" id="MobiDB-lite"/>
    </source>
</evidence>
<protein>
    <submittedName>
        <fullName evidence="4">Fatty acid desaturase</fullName>
    </submittedName>
</protein>
<dbReference type="CDD" id="cd03506">
    <property type="entry name" value="Delta6-FADS-like"/>
    <property type="match status" value="1"/>
</dbReference>
<sequence>MSGTMGRTAPQGASGGRERRGSDFAVLSRRIERAGLMERTPVYFGVRLALIGLAYVGTWAAFALLGETWWQLAVAVAMAAVFGQVGLVAHELAHRQIFRGRRPSETVGRVVGNLGIGLGYGWWQDKHTRHHANPNHEDLDPDVKPDVLVWSQDQAREAKGLPRLIGRSQAFLFYPLLLLEGINLHVGSVQALFRPSTKQRAVEAVLLFAHFALYLGAVFAVLDPVRAVAFIAVQQGLFGVYLGCIFAPNHKGMPTLKKGEKLDFLRKQVLTSRNVRGGWFTDIALGGLNYQIEHHLFPSMPSPNLRRAQPIVRDYCAEIGVPYHETGFLRSHAEALASLHRSGAPIREAAGAK</sequence>
<evidence type="ECO:0000313" key="5">
    <source>
        <dbReference type="Proteomes" id="UP000572635"/>
    </source>
</evidence>
<feature type="transmembrane region" description="Helical" evidence="2">
    <location>
        <begin position="228"/>
        <end position="248"/>
    </location>
</feature>
<dbReference type="GO" id="GO:0016717">
    <property type="term" value="F:oxidoreductase activity, acting on paired donors, with oxidation of a pair of donors resulting in the reduction of molecular oxygen to two molecules of water"/>
    <property type="evidence" value="ECO:0007669"/>
    <property type="project" value="TreeGrafter"/>
</dbReference>
<accession>A0A7W8QQP5</accession>
<organism evidence="4 5">
    <name type="scientific">Nocardiopsis composta</name>
    <dbReference type="NCBI Taxonomy" id="157465"/>
    <lineage>
        <taxon>Bacteria</taxon>
        <taxon>Bacillati</taxon>
        <taxon>Actinomycetota</taxon>
        <taxon>Actinomycetes</taxon>
        <taxon>Streptosporangiales</taxon>
        <taxon>Nocardiopsidaceae</taxon>
        <taxon>Nocardiopsis</taxon>
    </lineage>
</organism>
<keyword evidence="2" id="KW-0472">Membrane</keyword>
<dbReference type="InterPro" id="IPR005804">
    <property type="entry name" value="FA_desaturase_dom"/>
</dbReference>
<dbReference type="PIRSF" id="PIRSF015921">
    <property type="entry name" value="FA_sphinglp_des"/>
    <property type="match status" value="1"/>
</dbReference>
<gene>
    <name evidence="4" type="ORF">HDA36_004740</name>
</gene>
<feature type="domain" description="Fatty acid desaturase" evidence="3">
    <location>
        <begin position="68"/>
        <end position="326"/>
    </location>
</feature>
<keyword evidence="2" id="KW-1133">Transmembrane helix</keyword>
<feature type="transmembrane region" description="Helical" evidence="2">
    <location>
        <begin position="204"/>
        <end position="222"/>
    </location>
</feature>
<keyword evidence="2" id="KW-0812">Transmembrane</keyword>
<comment type="caution">
    <text evidence="4">The sequence shown here is derived from an EMBL/GenBank/DDBJ whole genome shotgun (WGS) entry which is preliminary data.</text>
</comment>
<dbReference type="PANTHER" id="PTHR19353">
    <property type="entry name" value="FATTY ACID DESATURASE 2"/>
    <property type="match status" value="1"/>
</dbReference>
<keyword evidence="5" id="KW-1185">Reference proteome</keyword>
<dbReference type="PANTHER" id="PTHR19353:SF19">
    <property type="entry name" value="DELTA(5) FATTY ACID DESATURASE C-RELATED"/>
    <property type="match status" value="1"/>
</dbReference>
<evidence type="ECO:0000313" key="4">
    <source>
        <dbReference type="EMBL" id="MBB5434656.1"/>
    </source>
</evidence>
<dbReference type="GO" id="GO:0008610">
    <property type="term" value="P:lipid biosynthetic process"/>
    <property type="evidence" value="ECO:0007669"/>
    <property type="project" value="UniProtKB-ARBA"/>
</dbReference>
<proteinExistence type="predicted"/>
<dbReference type="AlphaFoldDB" id="A0A7W8QQP5"/>
<evidence type="ECO:0000256" key="2">
    <source>
        <dbReference type="SAM" id="Phobius"/>
    </source>
</evidence>
<evidence type="ECO:0000259" key="3">
    <source>
        <dbReference type="Pfam" id="PF00487"/>
    </source>
</evidence>
<dbReference type="EMBL" id="JACHDB010000001">
    <property type="protein sequence ID" value="MBB5434656.1"/>
    <property type="molecule type" value="Genomic_DNA"/>
</dbReference>
<dbReference type="InterPro" id="IPR012171">
    <property type="entry name" value="Fatty_acid_desaturase"/>
</dbReference>
<name>A0A7W8QQP5_9ACTN</name>
<dbReference type="GO" id="GO:0016020">
    <property type="term" value="C:membrane"/>
    <property type="evidence" value="ECO:0007669"/>
    <property type="project" value="TreeGrafter"/>
</dbReference>
<feature type="transmembrane region" description="Helical" evidence="2">
    <location>
        <begin position="42"/>
        <end position="62"/>
    </location>
</feature>
<dbReference type="Pfam" id="PF00487">
    <property type="entry name" value="FA_desaturase"/>
    <property type="match status" value="1"/>
</dbReference>